<evidence type="ECO:0000256" key="6">
    <source>
        <dbReference type="SAM" id="Coils"/>
    </source>
</evidence>
<keyword evidence="4" id="KW-0804">Transcription</keyword>
<comment type="function">
    <text evidence="5">Involved in transvection phenomena (= synapsis-dependent gene expression), where the synaptic pairing of chromosomes carrying genes with which zeste interacts influences the expression of these genes. Zeste binds to DNA and stimulates transcription from a nearby promoter.</text>
</comment>
<evidence type="ECO:0000313" key="9">
    <source>
        <dbReference type="Proteomes" id="UP000466442"/>
    </source>
</evidence>
<dbReference type="OrthoDB" id="6369473at2759"/>
<dbReference type="EMBL" id="WIXP02000006">
    <property type="protein sequence ID" value="KAF6209988.1"/>
    <property type="molecule type" value="Genomic_DNA"/>
</dbReference>
<comment type="subunit">
    <text evidence="1">Self-associates forming complexes of several hundred monomers.</text>
</comment>
<keyword evidence="6" id="KW-0175">Coiled coil</keyword>
<dbReference type="Proteomes" id="UP000466442">
    <property type="component" value="Unassembled WGS sequence"/>
</dbReference>
<evidence type="ECO:0000256" key="3">
    <source>
        <dbReference type="ARBA" id="ARBA00023015"/>
    </source>
</evidence>
<evidence type="ECO:0000313" key="8">
    <source>
        <dbReference type="EMBL" id="KAF6209988.1"/>
    </source>
</evidence>
<reference evidence="8" key="1">
    <citation type="journal article" date="2021" name="Mol. Ecol. Resour.">
        <title>Apolygus lucorum genome provides insights into omnivorousness and mesophyll feeding.</title>
        <authorList>
            <person name="Liu Y."/>
            <person name="Liu H."/>
            <person name="Wang H."/>
            <person name="Huang T."/>
            <person name="Liu B."/>
            <person name="Yang B."/>
            <person name="Yin L."/>
            <person name="Li B."/>
            <person name="Zhang Y."/>
            <person name="Zhang S."/>
            <person name="Jiang F."/>
            <person name="Zhang X."/>
            <person name="Ren Y."/>
            <person name="Wang B."/>
            <person name="Wang S."/>
            <person name="Lu Y."/>
            <person name="Wu K."/>
            <person name="Fan W."/>
            <person name="Wang G."/>
        </authorList>
    </citation>
    <scope>NUCLEOTIDE SEQUENCE</scope>
    <source>
        <strain evidence="8">12Hb</strain>
    </source>
</reference>
<feature type="coiled-coil region" evidence="6">
    <location>
        <begin position="29"/>
        <end position="56"/>
    </location>
</feature>
<gene>
    <name evidence="8" type="ORF">GE061_015743</name>
</gene>
<protein>
    <recommendedName>
        <fullName evidence="2">Regulatory protein zeste</fullName>
    </recommendedName>
</protein>
<evidence type="ECO:0000256" key="2">
    <source>
        <dbReference type="ARBA" id="ARBA00016807"/>
    </source>
</evidence>
<evidence type="ECO:0000256" key="4">
    <source>
        <dbReference type="ARBA" id="ARBA00023163"/>
    </source>
</evidence>
<keyword evidence="3" id="KW-0805">Transcription regulation</keyword>
<name>A0A8S9XP35_APOLU</name>
<feature type="domain" description="Myb/SANT-like DNA-binding" evidence="7">
    <location>
        <begin position="30"/>
        <end position="100"/>
    </location>
</feature>
<evidence type="ECO:0000259" key="7">
    <source>
        <dbReference type="Pfam" id="PF13873"/>
    </source>
</evidence>
<organism evidence="8 9">
    <name type="scientific">Apolygus lucorum</name>
    <name type="common">Small green plant bug</name>
    <name type="synonym">Lygocoris lucorum</name>
    <dbReference type="NCBI Taxonomy" id="248454"/>
    <lineage>
        <taxon>Eukaryota</taxon>
        <taxon>Metazoa</taxon>
        <taxon>Ecdysozoa</taxon>
        <taxon>Arthropoda</taxon>
        <taxon>Hexapoda</taxon>
        <taxon>Insecta</taxon>
        <taxon>Pterygota</taxon>
        <taxon>Neoptera</taxon>
        <taxon>Paraneoptera</taxon>
        <taxon>Hemiptera</taxon>
        <taxon>Heteroptera</taxon>
        <taxon>Panheteroptera</taxon>
        <taxon>Cimicomorpha</taxon>
        <taxon>Miridae</taxon>
        <taxon>Mirini</taxon>
        <taxon>Apolygus</taxon>
    </lineage>
</organism>
<comment type="caution">
    <text evidence="8">The sequence shown here is derived from an EMBL/GenBank/DDBJ whole genome shotgun (WGS) entry which is preliminary data.</text>
</comment>
<evidence type="ECO:0000256" key="1">
    <source>
        <dbReference type="ARBA" id="ARBA00011764"/>
    </source>
</evidence>
<feature type="coiled-coil region" evidence="6">
    <location>
        <begin position="204"/>
        <end position="271"/>
    </location>
</feature>
<dbReference type="AlphaFoldDB" id="A0A8S9XP35"/>
<sequence length="273" mass="31209">MSRVPLLGGHFLSELPSAPVSTEKKVGRVNFGEEERRRLRELILEYREQVETKKSDVVSTLEKKRAWEEVSRRFNSTGEFPKRTTVQLRKLWENIKFRKKAFLNEEKREPKTGGESVSQVITPDPECYSMGVDAVLHNAADVSQEAGTSGDIVMPQEVILDEDDLPAPLIGMAFETSPVQSGKGLTKNGGARVLDKVAVRIRQNNELASQARELHQRKMKEQEQKILLVQKQIDLVEKQLENEKRNDERAQKLHELQIAKCQLEINRLKEESK</sequence>
<accession>A0A8S9XP35</accession>
<dbReference type="InterPro" id="IPR028002">
    <property type="entry name" value="Myb_DNA-bind_5"/>
</dbReference>
<keyword evidence="9" id="KW-1185">Reference proteome</keyword>
<evidence type="ECO:0000256" key="5">
    <source>
        <dbReference type="ARBA" id="ARBA00025466"/>
    </source>
</evidence>
<proteinExistence type="predicted"/>
<dbReference type="Pfam" id="PF13873">
    <property type="entry name" value="Myb_DNA-bind_5"/>
    <property type="match status" value="1"/>
</dbReference>